<dbReference type="InterPro" id="IPR036397">
    <property type="entry name" value="RNaseH_sf"/>
</dbReference>
<dbReference type="CDD" id="cd09279">
    <property type="entry name" value="RNase_HI_like"/>
    <property type="match status" value="1"/>
</dbReference>
<dbReference type="EMBL" id="JBHSTI010000008">
    <property type="protein sequence ID" value="MFC6238935.1"/>
    <property type="molecule type" value="Genomic_DNA"/>
</dbReference>
<keyword evidence="3" id="KW-1185">Reference proteome</keyword>
<dbReference type="InterPro" id="IPR029033">
    <property type="entry name" value="His_PPase_superfam"/>
</dbReference>
<dbReference type="SUPFAM" id="SSF53098">
    <property type="entry name" value="Ribonuclease H-like"/>
    <property type="match status" value="1"/>
</dbReference>
<evidence type="ECO:0000313" key="3">
    <source>
        <dbReference type="Proteomes" id="UP001596138"/>
    </source>
</evidence>
<dbReference type="Pfam" id="PF00300">
    <property type="entry name" value="His_Phos_1"/>
    <property type="match status" value="1"/>
</dbReference>
<feature type="domain" description="RNase H type-1" evidence="1">
    <location>
        <begin position="1"/>
        <end position="141"/>
    </location>
</feature>
<dbReference type="InterPro" id="IPR002156">
    <property type="entry name" value="RNaseH_domain"/>
</dbReference>
<proteinExistence type="predicted"/>
<protein>
    <submittedName>
        <fullName evidence="2">Bifunctional RNase H/acid phosphatase</fullName>
    </submittedName>
</protein>
<dbReference type="InterPro" id="IPR012337">
    <property type="entry name" value="RNaseH-like_sf"/>
</dbReference>
<name>A0ABW1T4A0_9ACTN</name>
<dbReference type="SMART" id="SM00855">
    <property type="entry name" value="PGAM"/>
    <property type="match status" value="1"/>
</dbReference>
<dbReference type="Proteomes" id="UP001596138">
    <property type="component" value="Unassembled WGS sequence"/>
</dbReference>
<organism evidence="2 3">
    <name type="scientific">Longivirga aurantiaca</name>
    <dbReference type="NCBI Taxonomy" id="1837743"/>
    <lineage>
        <taxon>Bacteria</taxon>
        <taxon>Bacillati</taxon>
        <taxon>Actinomycetota</taxon>
        <taxon>Actinomycetes</taxon>
        <taxon>Sporichthyales</taxon>
        <taxon>Sporichthyaceae</taxon>
        <taxon>Longivirga</taxon>
    </lineage>
</organism>
<reference evidence="3" key="1">
    <citation type="journal article" date="2019" name="Int. J. Syst. Evol. Microbiol.">
        <title>The Global Catalogue of Microorganisms (GCM) 10K type strain sequencing project: providing services to taxonomists for standard genome sequencing and annotation.</title>
        <authorList>
            <consortium name="The Broad Institute Genomics Platform"/>
            <consortium name="The Broad Institute Genome Sequencing Center for Infectious Disease"/>
            <person name="Wu L."/>
            <person name="Ma J."/>
        </authorList>
    </citation>
    <scope>NUCLEOTIDE SEQUENCE [LARGE SCALE GENOMIC DNA]</scope>
    <source>
        <strain evidence="3">CGMCC 4.7317</strain>
    </source>
</reference>
<accession>A0ABW1T4A0</accession>
<dbReference type="InterPro" id="IPR050275">
    <property type="entry name" value="PGM_Phosphatase"/>
</dbReference>
<sequence>MNRRLVVEADGGSRGNPGPAAYGAVVREAATGEVLVELADHLGHTTNNVAEYTGLLEGLRAAMEVDPEAHVEARLDSKLVVEQMSGRWAIKNETLRRIALEARDVMPRDRVTFTWVPREKNKAADALANESMDAVERGRSGTIRRLVADAYETEAEADPVPPGPRPAIVGWGPDIGAPTVTLIVRHGVTQHSVERRFSGSGGPFDPALVDQGVAQAEAAALEVERRGGADVLLCSPMQRTRQTAAVIGRRIGAEAVAVPGLEEARFGEWDGLTFAEVMARWPSEMTAWLESPQVAPPGGESLQQVYDRVGAALAGVLEEYRGARIVAAAHVGSIRALTARALGAPLQSMNRMELAPASITTLTWYADGNASMRSFAESSHLEGLVSGWTP</sequence>
<dbReference type="PIRSF" id="PIRSF036922">
    <property type="entry name" value="RNaseH_PGAM"/>
    <property type="match status" value="1"/>
</dbReference>
<dbReference type="PANTHER" id="PTHR48100">
    <property type="entry name" value="BROAD-SPECIFICITY PHOSPHATASE YOR283W-RELATED"/>
    <property type="match status" value="1"/>
</dbReference>
<dbReference type="CDD" id="cd07067">
    <property type="entry name" value="HP_PGM_like"/>
    <property type="match status" value="1"/>
</dbReference>
<gene>
    <name evidence="2" type="ORF">ACFQGU_13690</name>
</gene>
<dbReference type="Gene3D" id="3.30.420.10">
    <property type="entry name" value="Ribonuclease H-like superfamily/Ribonuclease H"/>
    <property type="match status" value="1"/>
</dbReference>
<dbReference type="NCBIfam" id="NF005567">
    <property type="entry name" value="PRK07238.1"/>
    <property type="match status" value="1"/>
</dbReference>
<dbReference type="SUPFAM" id="SSF53254">
    <property type="entry name" value="Phosphoglycerate mutase-like"/>
    <property type="match status" value="1"/>
</dbReference>
<dbReference type="PROSITE" id="PS50879">
    <property type="entry name" value="RNASE_H_1"/>
    <property type="match status" value="1"/>
</dbReference>
<dbReference type="Gene3D" id="3.40.50.1240">
    <property type="entry name" value="Phosphoglycerate mutase-like"/>
    <property type="match status" value="1"/>
</dbReference>
<dbReference type="InterPro" id="IPR013078">
    <property type="entry name" value="His_Pase_superF_clade-1"/>
</dbReference>
<evidence type="ECO:0000259" key="1">
    <source>
        <dbReference type="PROSITE" id="PS50879"/>
    </source>
</evidence>
<evidence type="ECO:0000313" key="2">
    <source>
        <dbReference type="EMBL" id="MFC6238935.1"/>
    </source>
</evidence>
<dbReference type="Pfam" id="PF13456">
    <property type="entry name" value="RVT_3"/>
    <property type="match status" value="1"/>
</dbReference>
<comment type="caution">
    <text evidence="2">The sequence shown here is derived from an EMBL/GenBank/DDBJ whole genome shotgun (WGS) entry which is preliminary data.</text>
</comment>
<dbReference type="RefSeq" id="WP_386767571.1">
    <property type="nucleotide sequence ID" value="NZ_JBHSTI010000008.1"/>
</dbReference>
<dbReference type="InterPro" id="IPR014636">
    <property type="entry name" value="RNaseH/PGlycerate_mutase"/>
</dbReference>
<dbReference type="PANTHER" id="PTHR48100:SF1">
    <property type="entry name" value="HISTIDINE PHOSPHATASE FAMILY PROTEIN-RELATED"/>
    <property type="match status" value="1"/>
</dbReference>